<proteinExistence type="predicted"/>
<sequence>MILQLTRKSGAMVFINTHQISSFEHHEIPYNISATQVTMTTEVLIVNEAPEQIKKMLINR</sequence>
<organism evidence="1 2">
    <name type="scientific">Scopulibacillus darangshiensis</name>
    <dbReference type="NCBI Taxonomy" id="442528"/>
    <lineage>
        <taxon>Bacteria</taxon>
        <taxon>Bacillati</taxon>
        <taxon>Bacillota</taxon>
        <taxon>Bacilli</taxon>
        <taxon>Bacillales</taxon>
        <taxon>Sporolactobacillaceae</taxon>
        <taxon>Scopulibacillus</taxon>
    </lineage>
</organism>
<reference evidence="1 2" key="1">
    <citation type="submission" date="2019-03" db="EMBL/GenBank/DDBJ databases">
        <title>Genomic Encyclopedia of Type Strains, Phase IV (KMG-IV): sequencing the most valuable type-strain genomes for metagenomic binning, comparative biology and taxonomic classification.</title>
        <authorList>
            <person name="Goeker M."/>
        </authorList>
    </citation>
    <scope>NUCLEOTIDE SEQUENCE [LARGE SCALE GENOMIC DNA]</scope>
    <source>
        <strain evidence="1 2">DSM 19377</strain>
    </source>
</reference>
<dbReference type="AlphaFoldDB" id="A0A4R2NRL0"/>
<dbReference type="Proteomes" id="UP000295416">
    <property type="component" value="Unassembled WGS sequence"/>
</dbReference>
<evidence type="ECO:0000313" key="1">
    <source>
        <dbReference type="EMBL" id="TCP24490.1"/>
    </source>
</evidence>
<accession>A0A4R2NRL0</accession>
<name>A0A4R2NRL0_9BACL</name>
<comment type="caution">
    <text evidence="1">The sequence shown here is derived from an EMBL/GenBank/DDBJ whole genome shotgun (WGS) entry which is preliminary data.</text>
</comment>
<gene>
    <name evidence="1" type="ORF">EV207_12551</name>
</gene>
<keyword evidence="2" id="KW-1185">Reference proteome</keyword>
<evidence type="ECO:0000313" key="2">
    <source>
        <dbReference type="Proteomes" id="UP000295416"/>
    </source>
</evidence>
<dbReference type="RefSeq" id="WP_132747044.1">
    <property type="nucleotide sequence ID" value="NZ_SLXK01000025.1"/>
</dbReference>
<dbReference type="EMBL" id="SLXK01000025">
    <property type="protein sequence ID" value="TCP24490.1"/>
    <property type="molecule type" value="Genomic_DNA"/>
</dbReference>
<protein>
    <submittedName>
        <fullName evidence="1">Uncharacterized protein</fullName>
    </submittedName>
</protein>